<feature type="domain" description="RNA polymerase Rpb5 N-terminal" evidence="5">
    <location>
        <begin position="21"/>
        <end position="103"/>
    </location>
</feature>
<dbReference type="Pfam" id="PF01191">
    <property type="entry name" value="RNA_pol_Rpb5_C"/>
    <property type="match status" value="1"/>
</dbReference>
<evidence type="ECO:0000259" key="4">
    <source>
        <dbReference type="Pfam" id="PF01191"/>
    </source>
</evidence>
<evidence type="ECO:0000313" key="7">
    <source>
        <dbReference type="RefSeq" id="XP_021859801.1"/>
    </source>
</evidence>
<dbReference type="GO" id="GO:0003677">
    <property type="term" value="F:DNA binding"/>
    <property type="evidence" value="ECO:0007669"/>
    <property type="project" value="InterPro"/>
</dbReference>
<dbReference type="Gene3D" id="3.90.940.20">
    <property type="entry name" value="RPB5-like RNA polymerase subunit"/>
    <property type="match status" value="1"/>
</dbReference>
<dbReference type="AlphaFoldDB" id="A0A9R0J2J1"/>
<feature type="domain" description="RNA polymerase subunit H/Rpb5 C-terminal" evidence="4">
    <location>
        <begin position="146"/>
        <end position="218"/>
    </location>
</feature>
<dbReference type="GeneID" id="110798912"/>
<evidence type="ECO:0000256" key="3">
    <source>
        <dbReference type="ARBA" id="ARBA00025765"/>
    </source>
</evidence>
<keyword evidence="7" id="KW-0240">DNA-directed RNA polymerase</keyword>
<dbReference type="GO" id="GO:0003899">
    <property type="term" value="F:DNA-directed RNA polymerase activity"/>
    <property type="evidence" value="ECO:0007669"/>
    <property type="project" value="InterPro"/>
</dbReference>
<evidence type="ECO:0000313" key="6">
    <source>
        <dbReference type="Proteomes" id="UP000813463"/>
    </source>
</evidence>
<gene>
    <name evidence="7" type="primary">LOC110798912</name>
</gene>
<dbReference type="SUPFAM" id="SSF55287">
    <property type="entry name" value="RPB5-like RNA polymerase subunit"/>
    <property type="match status" value="1"/>
</dbReference>
<keyword evidence="6" id="KW-1185">Reference proteome</keyword>
<dbReference type="GO" id="GO:0042797">
    <property type="term" value="P:tRNA transcription by RNA polymerase III"/>
    <property type="evidence" value="ECO:0000318"/>
    <property type="project" value="GO_Central"/>
</dbReference>
<evidence type="ECO:0000256" key="1">
    <source>
        <dbReference type="ARBA" id="ARBA00004123"/>
    </source>
</evidence>
<accession>A0A9R0J2J1</accession>
<dbReference type="GO" id="GO:0006366">
    <property type="term" value="P:transcription by RNA polymerase II"/>
    <property type="evidence" value="ECO:0000318"/>
    <property type="project" value="GO_Central"/>
</dbReference>
<evidence type="ECO:0000256" key="2">
    <source>
        <dbReference type="ARBA" id="ARBA00023242"/>
    </source>
</evidence>
<dbReference type="PANTHER" id="PTHR10535:SF12">
    <property type="entry name" value="DNA-DIRECTED RNA POLYMERASE V SUBUNIT 5C"/>
    <property type="match status" value="1"/>
</dbReference>
<comment type="subcellular location">
    <subcellularLocation>
        <location evidence="1">Nucleus</location>
    </subcellularLocation>
</comment>
<dbReference type="GO" id="GO:0006362">
    <property type="term" value="P:transcription elongation by RNA polymerase I"/>
    <property type="evidence" value="ECO:0000318"/>
    <property type="project" value="GO_Central"/>
</dbReference>
<evidence type="ECO:0000259" key="5">
    <source>
        <dbReference type="Pfam" id="PF03871"/>
    </source>
</evidence>
<dbReference type="InterPro" id="IPR036710">
    <property type="entry name" value="RNA_pol_Rpb5_N_sf"/>
</dbReference>
<reference evidence="7" key="2">
    <citation type="submission" date="2025-08" db="UniProtKB">
        <authorList>
            <consortium name="RefSeq"/>
        </authorList>
    </citation>
    <scope>IDENTIFICATION</scope>
    <source>
        <tissue evidence="7">Leaf</tissue>
    </source>
</reference>
<dbReference type="PANTHER" id="PTHR10535">
    <property type="entry name" value="DNA-DIRECTED RNA POLYMERASES I, II, AND III SUBUNIT RPABC1"/>
    <property type="match status" value="1"/>
</dbReference>
<keyword evidence="2" id="KW-0539">Nucleus</keyword>
<dbReference type="Proteomes" id="UP000813463">
    <property type="component" value="Chromosome 1"/>
</dbReference>
<dbReference type="KEGG" id="soe:110798912"/>
<dbReference type="InterPro" id="IPR000783">
    <property type="entry name" value="RNA_pol_subH/Rpb5_C"/>
</dbReference>
<reference evidence="6" key="1">
    <citation type="journal article" date="2021" name="Nat. Commun.">
        <title>Genomic analyses provide insights into spinach domestication and the genetic basis of agronomic traits.</title>
        <authorList>
            <person name="Cai X."/>
            <person name="Sun X."/>
            <person name="Xu C."/>
            <person name="Sun H."/>
            <person name="Wang X."/>
            <person name="Ge C."/>
            <person name="Zhang Z."/>
            <person name="Wang Q."/>
            <person name="Fei Z."/>
            <person name="Jiao C."/>
            <person name="Wang Q."/>
        </authorList>
    </citation>
    <scope>NUCLEOTIDE SEQUENCE [LARGE SCALE GENOMIC DNA]</scope>
    <source>
        <strain evidence="6">cv. Varoflay</strain>
    </source>
</reference>
<name>A0A9R0J2J1_SPIOL</name>
<sequence length="219" mass="25070">MGNNGEIGNCLTQFIDTGSVESHRYFLARKTLFELLNDRGYTVPSSELNRSLPEFRAEFGEKPDPLSLRICAPLRANPSTKILVIFGGTEEIKKGNILTIFSQIINKDSLHRIILVLQNKMNHHARKVVDDYPVKTEIFQITDLMINITKHVLAPKHVKLSVQEKEHLLEKYKLEDYQMPRMQGNDAIARYYGYEKGEVLKVSYTGGLPNSMVNYRCIL</sequence>
<keyword evidence="7" id="KW-0804">Transcription</keyword>
<dbReference type="InterPro" id="IPR014381">
    <property type="entry name" value="Arch_Rpo5/euc_Rpb5"/>
</dbReference>
<dbReference type="OrthoDB" id="248779at2759"/>
<dbReference type="SUPFAM" id="SSF53036">
    <property type="entry name" value="Eukaryotic RPB5 N-terminal domain"/>
    <property type="match status" value="1"/>
</dbReference>
<proteinExistence type="inferred from homology"/>
<dbReference type="RefSeq" id="XP_021859801.1">
    <property type="nucleotide sequence ID" value="XM_022004109.2"/>
</dbReference>
<dbReference type="PIRSF" id="PIRSF000747">
    <property type="entry name" value="RPB5"/>
    <property type="match status" value="1"/>
</dbReference>
<dbReference type="InterPro" id="IPR035913">
    <property type="entry name" value="RPB5-like_sf"/>
</dbReference>
<dbReference type="InterPro" id="IPR005571">
    <property type="entry name" value="RNA_pol_Rpb5_N"/>
</dbReference>
<dbReference type="Pfam" id="PF03871">
    <property type="entry name" value="RNA_pol_Rpb5_N"/>
    <property type="match status" value="1"/>
</dbReference>
<dbReference type="Gene3D" id="3.40.1340.10">
    <property type="entry name" value="RNA polymerase, Rpb5, N-terminal domain"/>
    <property type="match status" value="1"/>
</dbReference>
<protein>
    <submittedName>
        <fullName evidence="7">DNA-directed RNA polymerase V subunit 5C</fullName>
    </submittedName>
</protein>
<dbReference type="GO" id="GO:0005634">
    <property type="term" value="C:nucleus"/>
    <property type="evidence" value="ECO:0007669"/>
    <property type="project" value="UniProtKB-SubCell"/>
</dbReference>
<comment type="similarity">
    <text evidence="3">Belongs to the archaeal Rpo5/eukaryotic RPB5 RNA polymerase subunit family.</text>
</comment>
<organism evidence="6 7">
    <name type="scientific">Spinacia oleracea</name>
    <name type="common">Spinach</name>
    <dbReference type="NCBI Taxonomy" id="3562"/>
    <lineage>
        <taxon>Eukaryota</taxon>
        <taxon>Viridiplantae</taxon>
        <taxon>Streptophyta</taxon>
        <taxon>Embryophyta</taxon>
        <taxon>Tracheophyta</taxon>
        <taxon>Spermatophyta</taxon>
        <taxon>Magnoliopsida</taxon>
        <taxon>eudicotyledons</taxon>
        <taxon>Gunneridae</taxon>
        <taxon>Pentapetalae</taxon>
        <taxon>Caryophyllales</taxon>
        <taxon>Chenopodiaceae</taxon>
        <taxon>Chenopodioideae</taxon>
        <taxon>Anserineae</taxon>
        <taxon>Spinacia</taxon>
    </lineage>
</organism>